<evidence type="ECO:0000256" key="6">
    <source>
        <dbReference type="ARBA" id="ARBA00022840"/>
    </source>
</evidence>
<evidence type="ECO:0000313" key="10">
    <source>
        <dbReference type="Proteomes" id="UP000011509"/>
    </source>
</evidence>
<feature type="domain" description="Histidine kinase" evidence="7">
    <location>
        <begin position="102"/>
        <end position="306"/>
    </location>
</feature>
<organism evidence="9 10">
    <name type="scientific">Halorubrum coriense DSM 10284</name>
    <dbReference type="NCBI Taxonomy" id="1227466"/>
    <lineage>
        <taxon>Archaea</taxon>
        <taxon>Methanobacteriati</taxon>
        <taxon>Methanobacteriota</taxon>
        <taxon>Stenosarchaea group</taxon>
        <taxon>Halobacteria</taxon>
        <taxon>Halobacteriales</taxon>
        <taxon>Haloferacaceae</taxon>
        <taxon>Halorubrum</taxon>
    </lineage>
</organism>
<evidence type="ECO:0000256" key="5">
    <source>
        <dbReference type="ARBA" id="ARBA00022777"/>
    </source>
</evidence>
<dbReference type="SUPFAM" id="SSF55874">
    <property type="entry name" value="ATPase domain of HSP90 chaperone/DNA topoisomerase II/histidine kinase"/>
    <property type="match status" value="1"/>
</dbReference>
<keyword evidence="3" id="KW-0808">Transferase</keyword>
<accession>M0ERR0</accession>
<dbReference type="Proteomes" id="UP000011509">
    <property type="component" value="Unassembled WGS sequence"/>
</dbReference>
<evidence type="ECO:0000256" key="4">
    <source>
        <dbReference type="ARBA" id="ARBA00022741"/>
    </source>
</evidence>
<dbReference type="GO" id="GO:0004673">
    <property type="term" value="F:protein histidine kinase activity"/>
    <property type="evidence" value="ECO:0007669"/>
    <property type="project" value="UniProtKB-EC"/>
</dbReference>
<dbReference type="InterPro" id="IPR050980">
    <property type="entry name" value="2C_sensor_his_kinase"/>
</dbReference>
<dbReference type="PANTHER" id="PTHR44936:SF10">
    <property type="entry name" value="SENSOR PROTEIN RSTB"/>
    <property type="match status" value="1"/>
</dbReference>
<dbReference type="InterPro" id="IPR005467">
    <property type="entry name" value="His_kinase_dom"/>
</dbReference>
<keyword evidence="6" id="KW-0067">ATP-binding</keyword>
<dbReference type="EC" id="2.7.13.3" evidence="2"/>
<keyword evidence="10" id="KW-1185">Reference proteome</keyword>
<keyword evidence="5 9" id="KW-0418">Kinase</keyword>
<dbReference type="STRING" id="1227466.C464_02760"/>
<sequence>MDEPVFVVNSDGTVVSANATAQSLFGSDTVGDAFEKMLGQSVRGLRDVNVLEHRTSDGYRQFDPRVSTVTGGGGQRLGVTITLIDVTEREMRRERIQVLNRILRHNIRNDLSAIQARADLATDKDRNAKAQVKQIIDISDELEKLSTDARRIETLINRQGEETATQQLDEFIRSVVAEVTSTDETVEVTVTIPETSVTLNWELLRFALRNLIENAIEHNNTQTPVVEIVCEMTTFGAEVVVADDGPGIPEQEVTAVQAGSEDRLGHATSIGLWGTSWAVQSLGGKLTFEESHLGGAAVRVQIPLPDD</sequence>
<evidence type="ECO:0000313" key="9">
    <source>
        <dbReference type="EMBL" id="ELZ50486.1"/>
    </source>
</evidence>
<evidence type="ECO:0000259" key="7">
    <source>
        <dbReference type="PROSITE" id="PS50109"/>
    </source>
</evidence>
<evidence type="ECO:0000256" key="2">
    <source>
        <dbReference type="ARBA" id="ARBA00012438"/>
    </source>
</evidence>
<dbReference type="PATRIC" id="fig|1227466.3.peg.556"/>
<dbReference type="SMART" id="SM00387">
    <property type="entry name" value="HATPase_c"/>
    <property type="match status" value="1"/>
</dbReference>
<dbReference type="CDD" id="cd00075">
    <property type="entry name" value="HATPase"/>
    <property type="match status" value="1"/>
</dbReference>
<keyword evidence="4" id="KW-0547">Nucleotide-binding</keyword>
<dbReference type="InterPro" id="IPR035965">
    <property type="entry name" value="PAS-like_dom_sf"/>
</dbReference>
<evidence type="ECO:0000256" key="1">
    <source>
        <dbReference type="ARBA" id="ARBA00000085"/>
    </source>
</evidence>
<feature type="domain" description="PAS" evidence="8">
    <location>
        <begin position="1"/>
        <end position="26"/>
    </location>
</feature>
<dbReference type="EMBL" id="AOJL01000013">
    <property type="protein sequence ID" value="ELZ50486.1"/>
    <property type="molecule type" value="Genomic_DNA"/>
</dbReference>
<dbReference type="Gene3D" id="3.30.565.10">
    <property type="entry name" value="Histidine kinase-like ATPase, C-terminal domain"/>
    <property type="match status" value="1"/>
</dbReference>
<proteinExistence type="predicted"/>
<comment type="caution">
    <text evidence="9">The sequence shown here is derived from an EMBL/GenBank/DDBJ whole genome shotgun (WGS) entry which is preliminary data.</text>
</comment>
<dbReference type="AlphaFoldDB" id="M0ERR0"/>
<gene>
    <name evidence="9" type="ORF">C464_02760</name>
</gene>
<dbReference type="InterPro" id="IPR000014">
    <property type="entry name" value="PAS"/>
</dbReference>
<evidence type="ECO:0000256" key="3">
    <source>
        <dbReference type="ARBA" id="ARBA00022679"/>
    </source>
</evidence>
<dbReference type="Pfam" id="PF02518">
    <property type="entry name" value="HATPase_c"/>
    <property type="match status" value="1"/>
</dbReference>
<dbReference type="SUPFAM" id="SSF55785">
    <property type="entry name" value="PYP-like sensor domain (PAS domain)"/>
    <property type="match status" value="1"/>
</dbReference>
<dbReference type="PROSITE" id="PS50112">
    <property type="entry name" value="PAS"/>
    <property type="match status" value="1"/>
</dbReference>
<dbReference type="PANTHER" id="PTHR44936">
    <property type="entry name" value="SENSOR PROTEIN CREC"/>
    <property type="match status" value="1"/>
</dbReference>
<name>M0ERR0_9EURY</name>
<comment type="catalytic activity">
    <reaction evidence="1">
        <text>ATP + protein L-histidine = ADP + protein N-phospho-L-histidine.</text>
        <dbReference type="EC" id="2.7.13.3"/>
    </reaction>
</comment>
<dbReference type="GO" id="GO:0005524">
    <property type="term" value="F:ATP binding"/>
    <property type="evidence" value="ECO:0007669"/>
    <property type="project" value="UniProtKB-KW"/>
</dbReference>
<protein>
    <recommendedName>
        <fullName evidence="2">histidine kinase</fullName>
        <ecNumber evidence="2">2.7.13.3</ecNumber>
    </recommendedName>
</protein>
<evidence type="ECO:0000259" key="8">
    <source>
        <dbReference type="PROSITE" id="PS50112"/>
    </source>
</evidence>
<dbReference type="InterPro" id="IPR036890">
    <property type="entry name" value="HATPase_C_sf"/>
</dbReference>
<dbReference type="PROSITE" id="PS50109">
    <property type="entry name" value="HIS_KIN"/>
    <property type="match status" value="1"/>
</dbReference>
<reference evidence="9 10" key="1">
    <citation type="journal article" date="2014" name="PLoS Genet.">
        <title>Phylogenetically driven sequencing of extremely halophilic archaea reveals strategies for static and dynamic osmo-response.</title>
        <authorList>
            <person name="Becker E.A."/>
            <person name="Seitzer P.M."/>
            <person name="Tritt A."/>
            <person name="Larsen D."/>
            <person name="Krusor M."/>
            <person name="Yao A.I."/>
            <person name="Wu D."/>
            <person name="Madern D."/>
            <person name="Eisen J.A."/>
            <person name="Darling A.E."/>
            <person name="Facciotti M.T."/>
        </authorList>
    </citation>
    <scope>NUCLEOTIDE SEQUENCE [LARGE SCALE GENOMIC DNA]</scope>
    <source>
        <strain evidence="9 10">DSM 10284</strain>
    </source>
</reference>
<dbReference type="InterPro" id="IPR003594">
    <property type="entry name" value="HATPase_dom"/>
</dbReference>